<evidence type="ECO:0000256" key="4">
    <source>
        <dbReference type="PROSITE-ProRule" id="PRU00221"/>
    </source>
</evidence>
<comment type="similarity">
    <text evidence="3">Belongs to the WD repeat CIA1 family.</text>
</comment>
<organism evidence="5 6">
    <name type="scientific">Ogataea philodendri</name>
    <dbReference type="NCBI Taxonomy" id="1378263"/>
    <lineage>
        <taxon>Eukaryota</taxon>
        <taxon>Fungi</taxon>
        <taxon>Dikarya</taxon>
        <taxon>Ascomycota</taxon>
        <taxon>Saccharomycotina</taxon>
        <taxon>Pichiomycetes</taxon>
        <taxon>Pichiales</taxon>
        <taxon>Pichiaceae</taxon>
        <taxon>Ogataea</taxon>
    </lineage>
</organism>
<dbReference type="CDD" id="cd00200">
    <property type="entry name" value="WD40"/>
    <property type="match status" value="1"/>
</dbReference>
<dbReference type="PROSITE" id="PS50082">
    <property type="entry name" value="WD_REPEATS_2"/>
    <property type="match status" value="4"/>
</dbReference>
<dbReference type="AlphaFoldDB" id="A0A9P8PC00"/>
<evidence type="ECO:0000256" key="3">
    <source>
        <dbReference type="HAMAP-Rule" id="MF_03037"/>
    </source>
</evidence>
<keyword evidence="1 4" id="KW-0853">WD repeat</keyword>
<dbReference type="OrthoDB" id="284782at2759"/>
<dbReference type="InterPro" id="IPR001680">
    <property type="entry name" value="WD40_rpt"/>
</dbReference>
<dbReference type="SUPFAM" id="SSF50978">
    <property type="entry name" value="WD40 repeat-like"/>
    <property type="match status" value="1"/>
</dbReference>
<reference evidence="5" key="1">
    <citation type="journal article" date="2021" name="Open Biol.">
        <title>Shared evolutionary footprints suggest mitochondrial oxidative damage underlies multiple complex I losses in fungi.</title>
        <authorList>
            <person name="Schikora-Tamarit M.A."/>
            <person name="Marcet-Houben M."/>
            <person name="Nosek J."/>
            <person name="Gabaldon T."/>
        </authorList>
    </citation>
    <scope>NUCLEOTIDE SEQUENCE</scope>
    <source>
        <strain evidence="5">CBS6075</strain>
    </source>
</reference>
<feature type="repeat" description="WD" evidence="4">
    <location>
        <begin position="9"/>
        <end position="50"/>
    </location>
</feature>
<gene>
    <name evidence="3" type="primary">CIA1</name>
    <name evidence="5" type="ORF">OGAPHI_001678</name>
</gene>
<dbReference type="SMART" id="SM00320">
    <property type="entry name" value="WD40"/>
    <property type="match status" value="7"/>
</dbReference>
<feature type="repeat" description="WD" evidence="4">
    <location>
        <begin position="99"/>
        <end position="140"/>
    </location>
</feature>
<comment type="function">
    <text evidence="3">Essential component of the cytosolic iron-sulfur (Fe/S) protein assembly machinery. Required for the maturation of extramitochondrial Fe/S proteins.</text>
</comment>
<dbReference type="InterPro" id="IPR036322">
    <property type="entry name" value="WD40_repeat_dom_sf"/>
</dbReference>
<comment type="caution">
    <text evidence="5">The sequence shown here is derived from an EMBL/GenBank/DDBJ whole genome shotgun (WGS) entry which is preliminary data.</text>
</comment>
<dbReference type="PROSITE" id="PS50294">
    <property type="entry name" value="WD_REPEATS_REGION"/>
    <property type="match status" value="1"/>
</dbReference>
<evidence type="ECO:0000313" key="6">
    <source>
        <dbReference type="Proteomes" id="UP000769157"/>
    </source>
</evidence>
<evidence type="ECO:0000256" key="2">
    <source>
        <dbReference type="ARBA" id="ARBA00022737"/>
    </source>
</evidence>
<dbReference type="GO" id="GO:0097361">
    <property type="term" value="C:cytosolic [4Fe-4S] assembly targeting complex"/>
    <property type="evidence" value="ECO:0007669"/>
    <property type="project" value="InterPro"/>
</dbReference>
<keyword evidence="6" id="KW-1185">Reference proteome</keyword>
<protein>
    <recommendedName>
        <fullName evidence="3">Probable cytosolic iron-sulfur protein assembly protein 1</fullName>
    </recommendedName>
</protein>
<proteinExistence type="inferred from homology"/>
<dbReference type="PANTHER" id="PTHR19920:SF0">
    <property type="entry name" value="CYTOSOLIC IRON-SULFUR PROTEIN ASSEMBLY PROTEIN CIAO1-RELATED"/>
    <property type="match status" value="1"/>
</dbReference>
<dbReference type="Pfam" id="PF00400">
    <property type="entry name" value="WD40"/>
    <property type="match status" value="7"/>
</dbReference>
<dbReference type="InterPro" id="IPR028608">
    <property type="entry name" value="CIAO1/Cia1"/>
</dbReference>
<feature type="repeat" description="WD" evidence="4">
    <location>
        <begin position="53"/>
        <end position="87"/>
    </location>
</feature>
<dbReference type="EMBL" id="JAEUBE010000143">
    <property type="protein sequence ID" value="KAH3669082.1"/>
    <property type="molecule type" value="Genomic_DNA"/>
</dbReference>
<name>A0A9P8PC00_9ASCO</name>
<dbReference type="PANTHER" id="PTHR19920">
    <property type="entry name" value="WD40 PROTEIN CIAO1"/>
    <property type="match status" value="1"/>
</dbReference>
<evidence type="ECO:0000313" key="5">
    <source>
        <dbReference type="EMBL" id="KAH3669082.1"/>
    </source>
</evidence>
<dbReference type="GO" id="GO:0016226">
    <property type="term" value="P:iron-sulfur cluster assembly"/>
    <property type="evidence" value="ECO:0007669"/>
    <property type="project" value="UniProtKB-UniRule"/>
</dbReference>
<evidence type="ECO:0000256" key="1">
    <source>
        <dbReference type="ARBA" id="ARBA00022574"/>
    </source>
</evidence>
<reference evidence="5" key="2">
    <citation type="submission" date="2021-01" db="EMBL/GenBank/DDBJ databases">
        <authorList>
            <person name="Schikora-Tamarit M.A."/>
        </authorList>
    </citation>
    <scope>NUCLEOTIDE SEQUENCE</scope>
    <source>
        <strain evidence="5">CBS6075</strain>
    </source>
</reference>
<sequence length="336" mass="37761">MSVSLIHTFSGHRDKCWSIDVDRARGLLASVSSDKTCRVYNLNTRRLVGVLDDNTHTKTMRSVRFKPSSTVPALAIGSFDSTISIWSREDDDWVLMAIIEGHENEVKSVDWSHDGVYLASCSRDKSIWVWEADETNEEFECISVIQEHEQDVKNVVWHPSKNVLCSSSYDDTSRVFKQDDYDEDEWVCVANCQGTQGTIWCADWEKSDNLRFVNCSDDSLVKIWKKTSPETQTGTGATLPSTLKSEEEWVLDATLPKVHTMPVYGVAWNSNGLVASCGSDGRLAIYQESNGDWKVVAVQELSHGVAELNCVKWWNDNTLLTAGDDGNVNMWMVSLS</sequence>
<keyword evidence="2" id="KW-0677">Repeat</keyword>
<dbReference type="HAMAP" id="MF_03037">
    <property type="entry name" value="ciao1"/>
    <property type="match status" value="1"/>
</dbReference>
<dbReference type="Gene3D" id="2.130.10.10">
    <property type="entry name" value="YVTN repeat-like/Quinoprotein amine dehydrogenase"/>
    <property type="match status" value="2"/>
</dbReference>
<feature type="repeat" description="WD" evidence="4">
    <location>
        <begin position="145"/>
        <end position="177"/>
    </location>
</feature>
<dbReference type="Proteomes" id="UP000769157">
    <property type="component" value="Unassembled WGS sequence"/>
</dbReference>
<dbReference type="InterPro" id="IPR015943">
    <property type="entry name" value="WD40/YVTN_repeat-like_dom_sf"/>
</dbReference>
<accession>A0A9P8PC00</accession>